<feature type="site" description="Involved in the stabilization of negative charge on the oxyanion by the formation of the oxyanion hole" evidence="13">
    <location>
        <position position="127"/>
    </location>
</feature>
<protein>
    <recommendedName>
        <fullName evidence="13">Arginine biosynthesis bifunctional protein ArgJ</fullName>
    </recommendedName>
    <domain>
        <recommendedName>
            <fullName evidence="13">Glutamate N-acetyltransferase</fullName>
            <ecNumber evidence="13">2.3.1.35</ecNumber>
        </recommendedName>
        <alternativeName>
            <fullName evidence="13">Ornithine acetyltransferase</fullName>
            <shortName evidence="13">OATase</shortName>
        </alternativeName>
        <alternativeName>
            <fullName evidence="13">Ornithine transacetylase</fullName>
        </alternativeName>
    </domain>
    <domain>
        <recommendedName>
            <fullName evidence="13">Amino-acid acetyltransferase</fullName>
            <ecNumber evidence="13">2.3.1.1</ecNumber>
        </recommendedName>
        <alternativeName>
            <fullName evidence="13">N-acetylglutamate synthase</fullName>
            <shortName evidence="13">AGSase</shortName>
        </alternativeName>
    </domain>
    <component>
        <recommendedName>
            <fullName evidence="13">Arginine biosynthesis bifunctional protein ArgJ alpha chain</fullName>
        </recommendedName>
    </component>
    <component>
        <recommendedName>
            <fullName evidence="13">Arginine biosynthesis bifunctional protein ArgJ beta chain</fullName>
        </recommendedName>
    </component>
</protein>
<dbReference type="InterPro" id="IPR042195">
    <property type="entry name" value="ArgJ_beta_C"/>
</dbReference>
<dbReference type="GO" id="GO:0006526">
    <property type="term" value="P:L-arginine biosynthetic process"/>
    <property type="evidence" value="ECO:0007669"/>
    <property type="project" value="UniProtKB-UniRule"/>
</dbReference>
<feature type="binding site" evidence="13">
    <location>
        <position position="164"/>
    </location>
    <ligand>
        <name>substrate</name>
    </ligand>
</feature>
<evidence type="ECO:0000313" key="14">
    <source>
        <dbReference type="EMBL" id="CAB3390595.1"/>
    </source>
</evidence>
<evidence type="ECO:0000256" key="7">
    <source>
        <dbReference type="ARBA" id="ARBA00022813"/>
    </source>
</evidence>
<comment type="similarity">
    <text evidence="2 13">Belongs to the ArgJ family.</text>
</comment>
<comment type="pathway">
    <text evidence="13">Amino-acid biosynthesis; L-arginine biosynthesis; N(2)-acetyl-L-ornithine from L-glutamate: step 1/4.</text>
</comment>
<reference evidence="14 15" key="1">
    <citation type="submission" date="2020-04" db="EMBL/GenBank/DDBJ databases">
        <authorList>
            <person name="Hogendoorn C."/>
        </authorList>
    </citation>
    <scope>NUCLEOTIDE SEQUENCE [LARGE SCALE GENOMIC DNA]</scope>
    <source>
        <strain evidence="14">COOX1</strain>
    </source>
</reference>
<sequence>MADRWDEMQQEERQEWLGVTAPKGFWAGAAAAGIRDGKAERLDVAILYSEQPAVAAGMFTTNRVRSAAVEATEARIREQRRLQAVVVNSGNANACTGEQGTADVLAIQIQAADLFGLEPGDIGVASTGVIGVPLPMDRLSAGIEEAAKKIRDDGGRAFAEAILTTDTYTKEVVRELTVDGQTVRIGGAAKGSGMIHPNMATMLAFLTTDAEVESEALQEALRHAVDASFHCISVDGDTSTNDTVLLLANGMAGNRPLRPDHPDWDRFVEAVTEAAIHLAKAIARDGEGATRLIETRVEGASTDEEARRVAKAVIGSSLVKTAVYGADPNWGRILCAAGYAGSSFDPQNVDIYIGDIAVCRRGGAVPFDEEAARVVLRGDPVPLRVVIGEGSGKAVAWGCDLTERYIEINAHYRT</sequence>
<dbReference type="Gene3D" id="3.60.70.12">
    <property type="entry name" value="L-amino peptidase D-ALA esterase/amidase"/>
    <property type="match status" value="1"/>
</dbReference>
<evidence type="ECO:0000256" key="8">
    <source>
        <dbReference type="ARBA" id="ARBA00023268"/>
    </source>
</evidence>
<dbReference type="InterPro" id="IPR016117">
    <property type="entry name" value="ArgJ-like_dom_sf"/>
</dbReference>
<evidence type="ECO:0000256" key="4">
    <source>
        <dbReference type="ARBA" id="ARBA00022571"/>
    </source>
</evidence>
<evidence type="ECO:0000256" key="3">
    <source>
        <dbReference type="ARBA" id="ARBA00011475"/>
    </source>
</evidence>
<comment type="function">
    <text evidence="12 13">Catalyzes two activities which are involved in the cyclic version of arginine biosynthesis: the synthesis of N-acetylglutamate from glutamate and acetyl-CoA as the acetyl donor, and of ornithine by transacetylation between N(2)-acetylornithine and glutamate.</text>
</comment>
<dbReference type="NCBIfam" id="NF003802">
    <property type="entry name" value="PRK05388.1"/>
    <property type="match status" value="1"/>
</dbReference>
<comment type="subcellular location">
    <subcellularLocation>
        <location evidence="1 13">Cytoplasm</location>
    </subcellularLocation>
</comment>
<keyword evidence="13" id="KW-0963">Cytoplasm</keyword>
<accession>A0A6F9E2F7</accession>
<dbReference type="AlphaFoldDB" id="A0A6F9E2F7"/>
<gene>
    <name evidence="13 14" type="primary">argJ</name>
    <name evidence="14" type="ORF">COOX1_0491</name>
</gene>
<keyword evidence="8 13" id="KW-0511">Multifunctional enzyme</keyword>
<feature type="site" description="Involved in the stabilization of negative charge on the oxyanion by the formation of the oxyanion hole" evidence="13">
    <location>
        <position position="128"/>
    </location>
</feature>
<feature type="binding site" evidence="13">
    <location>
        <position position="190"/>
    </location>
    <ligand>
        <name>substrate</name>
    </ligand>
</feature>
<dbReference type="FunFam" id="3.60.70.12:FF:000001">
    <property type="entry name" value="Arginine biosynthesis bifunctional protein ArgJ, chloroplastic"/>
    <property type="match status" value="1"/>
</dbReference>
<proteinExistence type="inferred from homology"/>
<evidence type="ECO:0000256" key="5">
    <source>
        <dbReference type="ARBA" id="ARBA00022605"/>
    </source>
</evidence>
<dbReference type="Gene3D" id="3.10.20.340">
    <property type="entry name" value="ArgJ beta chain, C-terminal domain"/>
    <property type="match status" value="1"/>
</dbReference>
<feature type="chain" id="PRO_5026396879" description="Arginine biosynthesis bifunctional protein ArgJ alpha chain" evidence="13">
    <location>
        <begin position="1"/>
        <end position="200"/>
    </location>
</feature>
<dbReference type="NCBIfam" id="TIGR00120">
    <property type="entry name" value="ArgJ"/>
    <property type="match status" value="1"/>
</dbReference>
<feature type="binding site" evidence="13">
    <location>
        <position position="414"/>
    </location>
    <ligand>
        <name>substrate</name>
    </ligand>
</feature>
<keyword evidence="9 13" id="KW-0012">Acyltransferase</keyword>
<name>A0A6F9E2F7_9BACL</name>
<dbReference type="EMBL" id="LR792683">
    <property type="protein sequence ID" value="CAB3390595.1"/>
    <property type="molecule type" value="Genomic_DNA"/>
</dbReference>
<keyword evidence="6 13" id="KW-0808">Transferase</keyword>
<dbReference type="Proteomes" id="UP000502196">
    <property type="component" value="Chromosome"/>
</dbReference>
<evidence type="ECO:0000256" key="13">
    <source>
        <dbReference type="HAMAP-Rule" id="MF_01106"/>
    </source>
</evidence>
<evidence type="ECO:0000256" key="9">
    <source>
        <dbReference type="ARBA" id="ARBA00023315"/>
    </source>
</evidence>
<feature type="binding site" evidence="13">
    <location>
        <position position="409"/>
    </location>
    <ligand>
        <name>substrate</name>
    </ligand>
</feature>
<dbReference type="EC" id="2.3.1.1" evidence="13"/>
<dbReference type="EC" id="2.3.1.35" evidence="13"/>
<dbReference type="CDD" id="cd02152">
    <property type="entry name" value="OAT"/>
    <property type="match status" value="1"/>
</dbReference>
<dbReference type="GO" id="GO:0004042">
    <property type="term" value="F:L-glutamate N-acetyltransferase activity"/>
    <property type="evidence" value="ECO:0007669"/>
    <property type="project" value="UniProtKB-UniRule"/>
</dbReference>
<dbReference type="Gene3D" id="3.30.2330.10">
    <property type="entry name" value="arginine biosynthesis bifunctional protein suprefamily"/>
    <property type="match status" value="1"/>
</dbReference>
<dbReference type="GO" id="GO:0005737">
    <property type="term" value="C:cytoplasm"/>
    <property type="evidence" value="ECO:0007669"/>
    <property type="project" value="UniProtKB-SubCell"/>
</dbReference>
<evidence type="ECO:0000256" key="10">
    <source>
        <dbReference type="ARBA" id="ARBA00048372"/>
    </source>
</evidence>
<comment type="catalytic activity">
    <reaction evidence="11 13">
        <text>N(2)-acetyl-L-ornithine + L-glutamate = N-acetyl-L-glutamate + L-ornithine</text>
        <dbReference type="Rhea" id="RHEA:15349"/>
        <dbReference type="ChEBI" id="CHEBI:29985"/>
        <dbReference type="ChEBI" id="CHEBI:44337"/>
        <dbReference type="ChEBI" id="CHEBI:46911"/>
        <dbReference type="ChEBI" id="CHEBI:57805"/>
        <dbReference type="EC" id="2.3.1.35"/>
    </reaction>
</comment>
<keyword evidence="7 13" id="KW-0068">Autocatalytic cleavage</keyword>
<evidence type="ECO:0000256" key="1">
    <source>
        <dbReference type="ARBA" id="ARBA00004496"/>
    </source>
</evidence>
<evidence type="ECO:0000256" key="11">
    <source>
        <dbReference type="ARBA" id="ARBA00049439"/>
    </source>
</evidence>
<dbReference type="HAMAP" id="MF_01106">
    <property type="entry name" value="ArgJ"/>
    <property type="match status" value="1"/>
</dbReference>
<organism evidence="14 15">
    <name type="scientific">Kyrpidia spormannii</name>
    <dbReference type="NCBI Taxonomy" id="2055160"/>
    <lineage>
        <taxon>Bacteria</taxon>
        <taxon>Bacillati</taxon>
        <taxon>Bacillota</taxon>
        <taxon>Bacilli</taxon>
        <taxon>Bacillales</taxon>
        <taxon>Alicyclobacillaceae</taxon>
        <taxon>Kyrpidia</taxon>
    </lineage>
</organism>
<keyword evidence="5 13" id="KW-0028">Amino-acid biosynthesis</keyword>
<evidence type="ECO:0000256" key="12">
    <source>
        <dbReference type="ARBA" id="ARBA00054976"/>
    </source>
</evidence>
<dbReference type="RefSeq" id="WP_232059560.1">
    <property type="nucleotide sequence ID" value="NZ_CP024955.1"/>
</dbReference>
<feature type="binding site" evidence="13">
    <location>
        <position position="287"/>
    </location>
    <ligand>
        <name>substrate</name>
    </ligand>
</feature>
<dbReference type="PANTHER" id="PTHR23100:SF0">
    <property type="entry name" value="ARGININE BIOSYNTHESIS BIFUNCTIONAL PROTEIN ARGJ, MITOCHONDRIAL"/>
    <property type="match status" value="1"/>
</dbReference>
<feature type="site" description="Cleavage; by autolysis" evidence="13">
    <location>
        <begin position="200"/>
        <end position="201"/>
    </location>
</feature>
<dbReference type="SUPFAM" id="SSF56266">
    <property type="entry name" value="DmpA/ArgJ-like"/>
    <property type="match status" value="1"/>
</dbReference>
<dbReference type="GO" id="GO:0006592">
    <property type="term" value="P:ornithine biosynthetic process"/>
    <property type="evidence" value="ECO:0007669"/>
    <property type="project" value="TreeGrafter"/>
</dbReference>
<evidence type="ECO:0000256" key="2">
    <source>
        <dbReference type="ARBA" id="ARBA00006774"/>
    </source>
</evidence>
<dbReference type="GO" id="GO:0004358">
    <property type="term" value="F:L-glutamate N-acetyltransferase activity, acting on acetyl-L-ornithine as donor"/>
    <property type="evidence" value="ECO:0007669"/>
    <property type="project" value="UniProtKB-UniRule"/>
</dbReference>
<keyword evidence="4 13" id="KW-0055">Arginine biosynthesis</keyword>
<feature type="binding site" evidence="13">
    <location>
        <position position="201"/>
    </location>
    <ligand>
        <name>substrate</name>
    </ligand>
</feature>
<comment type="catalytic activity">
    <reaction evidence="10 13">
        <text>L-glutamate + acetyl-CoA = N-acetyl-L-glutamate + CoA + H(+)</text>
        <dbReference type="Rhea" id="RHEA:24292"/>
        <dbReference type="ChEBI" id="CHEBI:15378"/>
        <dbReference type="ChEBI" id="CHEBI:29985"/>
        <dbReference type="ChEBI" id="CHEBI:44337"/>
        <dbReference type="ChEBI" id="CHEBI:57287"/>
        <dbReference type="ChEBI" id="CHEBI:57288"/>
        <dbReference type="EC" id="2.3.1.1"/>
    </reaction>
</comment>
<dbReference type="PANTHER" id="PTHR23100">
    <property type="entry name" value="ARGININE BIOSYNTHESIS BIFUNCTIONAL PROTEIN ARGJ"/>
    <property type="match status" value="1"/>
</dbReference>
<dbReference type="InterPro" id="IPR002813">
    <property type="entry name" value="Arg_biosynth_ArgJ"/>
</dbReference>
<dbReference type="FunFam" id="3.10.20.340:FF:000001">
    <property type="entry name" value="Arginine biosynthesis bifunctional protein ArgJ, chloroplastic"/>
    <property type="match status" value="1"/>
</dbReference>
<feature type="chain" id="PRO_5026396878" description="Arginine biosynthesis bifunctional protein ArgJ beta chain" evidence="13">
    <location>
        <begin position="201"/>
        <end position="414"/>
    </location>
</feature>
<dbReference type="FunFam" id="3.30.2330.10:FF:000001">
    <property type="entry name" value="Arginine biosynthesis bifunctional protein ArgJ, mitochondrial"/>
    <property type="match status" value="1"/>
</dbReference>
<comment type="pathway">
    <text evidence="13">Amino-acid biosynthesis; L-arginine biosynthesis; L-ornithine and N-acetyl-L-glutamate from L-glutamate and N(2)-acetyl-L-ornithine (cyclic): step 1/1.</text>
</comment>
<dbReference type="UniPathway" id="UPA00068">
    <property type="reaction ID" value="UER00106"/>
</dbReference>
<evidence type="ECO:0000256" key="6">
    <source>
        <dbReference type="ARBA" id="ARBA00022679"/>
    </source>
</evidence>
<evidence type="ECO:0000313" key="15">
    <source>
        <dbReference type="Proteomes" id="UP000502196"/>
    </source>
</evidence>
<comment type="subunit">
    <text evidence="3 13">Heterotetramer of two alpha and two beta chains.</text>
</comment>
<dbReference type="Pfam" id="PF01960">
    <property type="entry name" value="ArgJ"/>
    <property type="match status" value="1"/>
</dbReference>
<feature type="active site" description="Nucleophile" evidence="13">
    <location>
        <position position="201"/>
    </location>
</feature>